<dbReference type="NCBIfam" id="TIGR01845">
    <property type="entry name" value="outer_NodT"/>
    <property type="match status" value="1"/>
</dbReference>
<organism evidence="3 4">
    <name type="scientific">Myroides odoratimimus</name>
    <dbReference type="NCBI Taxonomy" id="76832"/>
    <lineage>
        <taxon>Bacteria</taxon>
        <taxon>Pseudomonadati</taxon>
        <taxon>Bacteroidota</taxon>
        <taxon>Flavobacteriia</taxon>
        <taxon>Flavobacteriales</taxon>
        <taxon>Flavobacteriaceae</taxon>
        <taxon>Myroides</taxon>
    </lineage>
</organism>
<dbReference type="Pfam" id="PF02321">
    <property type="entry name" value="OEP"/>
    <property type="match status" value="2"/>
</dbReference>
<dbReference type="EMBL" id="CP013690">
    <property type="protein sequence ID" value="ALU26824.1"/>
    <property type="molecule type" value="Genomic_DNA"/>
</dbReference>
<accession>A0A0S7EIY6</accession>
<evidence type="ECO:0000256" key="1">
    <source>
        <dbReference type="ARBA" id="ARBA00007613"/>
    </source>
</evidence>
<dbReference type="eggNOG" id="COG1538">
    <property type="taxonomic scope" value="Bacteria"/>
</dbReference>
<dbReference type="InterPro" id="IPR003423">
    <property type="entry name" value="OMP_efflux"/>
</dbReference>
<dbReference type="Gene3D" id="1.20.1600.10">
    <property type="entry name" value="Outer membrane efflux proteins (OEP)"/>
    <property type="match status" value="1"/>
</dbReference>
<dbReference type="SUPFAM" id="SSF56954">
    <property type="entry name" value="Outer membrane efflux proteins (OEP)"/>
    <property type="match status" value="1"/>
</dbReference>
<evidence type="ECO:0000313" key="3">
    <source>
        <dbReference type="EMBL" id="ALU26824.1"/>
    </source>
</evidence>
<evidence type="ECO:0000256" key="2">
    <source>
        <dbReference type="RuleBase" id="RU362097"/>
    </source>
</evidence>
<dbReference type="PANTHER" id="PTHR30203">
    <property type="entry name" value="OUTER MEMBRANE CATION EFFLUX PROTEIN"/>
    <property type="match status" value="1"/>
</dbReference>
<dbReference type="Proteomes" id="UP000069030">
    <property type="component" value="Chromosome"/>
</dbReference>
<keyword evidence="2" id="KW-0812">Transmembrane</keyword>
<dbReference type="PROSITE" id="PS51257">
    <property type="entry name" value="PROKAR_LIPOPROTEIN"/>
    <property type="match status" value="1"/>
</dbReference>
<dbReference type="GO" id="GO:0015562">
    <property type="term" value="F:efflux transmembrane transporter activity"/>
    <property type="evidence" value="ECO:0007669"/>
    <property type="project" value="InterPro"/>
</dbReference>
<dbReference type="KEGG" id="mod:AS202_12005"/>
<dbReference type="RefSeq" id="WP_006259357.1">
    <property type="nucleotide sequence ID" value="NZ_BCMQ01000028.1"/>
</dbReference>
<dbReference type="AlphaFoldDB" id="A0A0S7EIY6"/>
<dbReference type="InterPro" id="IPR010131">
    <property type="entry name" value="MdtP/NodT-like"/>
</dbReference>
<proteinExistence type="inferred from homology"/>
<dbReference type="GO" id="GO:0005886">
    <property type="term" value="C:plasma membrane"/>
    <property type="evidence" value="ECO:0007669"/>
    <property type="project" value="UniProtKB-SubCell"/>
</dbReference>
<keyword evidence="2" id="KW-1134">Transmembrane beta strand</keyword>
<dbReference type="Gene3D" id="2.20.200.10">
    <property type="entry name" value="Outer membrane efflux proteins (OEP)"/>
    <property type="match status" value="1"/>
</dbReference>
<comment type="subcellular location">
    <subcellularLocation>
        <location evidence="2">Cell membrane</location>
        <topology evidence="2">Lipid-anchor</topology>
    </subcellularLocation>
</comment>
<dbReference type="PANTHER" id="PTHR30203:SF33">
    <property type="entry name" value="BLR4455 PROTEIN"/>
    <property type="match status" value="1"/>
</dbReference>
<keyword evidence="2" id="KW-0472">Membrane</keyword>
<name>A0A0S7EIY6_9FLAO</name>
<gene>
    <name evidence="3" type="ORF">AS202_12005</name>
</gene>
<evidence type="ECO:0000313" key="4">
    <source>
        <dbReference type="Proteomes" id="UP000069030"/>
    </source>
</evidence>
<keyword evidence="2" id="KW-0449">Lipoprotein</keyword>
<comment type="similarity">
    <text evidence="1 2">Belongs to the outer membrane factor (OMF) (TC 1.B.17) family.</text>
</comment>
<keyword evidence="2" id="KW-0564">Palmitate</keyword>
<protein>
    <submittedName>
        <fullName evidence="3">RND transporter</fullName>
    </submittedName>
</protein>
<sequence length="471" mass="52381">MVVQNKKTMRKIVYIAIGSTLLTACKVGKNYERPTVDTPEQFYQETASDTTANNLAKLSYSEFFKNTELTSLIESALERNADLQVAVKNIEQTRLLFTQSKMALLPQLTMNVAGSRTESSKNSQLAASGAGRVNDDFTASLDLSWELDIWGKLRREKEAALATMMQTEEVKRAIQNRLVAEVATSYINLLMLDEQLEIAIEGIALRESTYLLTKKMFEVGNETIVAMQQAEAQWLESKELLPQIEQEIALQESGLNLLLNNYPQAISRSVTISDLNFSTDLNTGVPADFLSTRPDVQVAEYALKAANAKVGAAQGQMYPNLIISAQGGLNAFESSQWFKTPASLFGMFGGGLIQPIFNQKKLRTAYEIAVVEREKAGIEFKNKVIVGFTDVHNALVKIDKLSQKEEMMQKRVNILNTSLANIKFMFEMDKASYLEVINAQSLALQSSLSFAELKRDHLASLVDLYRALGGH</sequence>
<reference evidence="3 4" key="1">
    <citation type="journal article" date="2016" name="J. Zhejiang Univ. Sci. B">
        <title>Antibiotic resistance mechanisms of Myroides sp.</title>
        <authorList>
            <person name="Hu S."/>
            <person name="Yuan S."/>
            <person name="Qu H."/>
            <person name="Jiang T."/>
            <person name="Zhou Y."/>
            <person name="Wang M."/>
            <person name="Ming D."/>
        </authorList>
    </citation>
    <scope>NUCLEOTIDE SEQUENCE [LARGE SCALE GENOMIC DNA]</scope>
    <source>
        <strain evidence="3 4">PR63039</strain>
    </source>
</reference>